<dbReference type="PROSITE" id="PS00972">
    <property type="entry name" value="USP_1"/>
    <property type="match status" value="1"/>
</dbReference>
<sequence length="1216" mass="137951">MFGDMFEEEEDVGFVSENKTMNGWKSRKKDTDPPPHRAASNLSGIKNQGGTCYLNSLLQTLLYTPEFRESLFALGPEELGNLSDKDKPESKVRVIPLELQRLFAQLLLADQLAASTSDLTDSFGWTSNEETSQHDVQELNRILFSALESSLVGTSGHDLINRLYHGIVVNKIVCKECGNISERQEDFLDLTVAVKGVSGLEEALCTFYVEEEHFDNDNLYHCGRCEKLVKATKSAKIRHLPTFLTISLLRFNFDFTKCERYKETGCYSFPVRLDMRPFCEQDNLPDSEYEYDLFSVIIHKGGCYGGHYHAYIKDIDQLGTWFSLDEQMTVVNLPKDSTNQDHLLELGDPVEILKAILVQVGADGVLVDQLGQKLLEKVGVAWNKRYRKQHGPLRKFLESHPDVFLLKADGTRVAVKQVRHDCSGQQPNKSKIKKAQTENCKASTSHADKTETHSKIPASEVHWFDFDDTQVRPIQEKDIEKQFEGKECAYMLFYRKSQLQRPAEARGNSRYKVPPDLLEEIANLDASLQNQRAEFDSATNNIEVHLHLGPEYKFGNGALYPASSQKDSMLTITIDRRKTIGDLRQTIFQLLEFWKGDMVISVAKQLPVGLHLYETFHEDHTSLHSLGIMDGAILFVWNGSQVCGVAIHVGEEFEPMMLKILCPTLKSKEMVQFIEMQKVFTRNTLLASARNNLALSTGISPEELTVYYRKNLENKGSTNWIAYDAEDGHKTLADLRLKDGDTILISDQKCCNLSVLSSNGMPITVADRSWLQVKNYCGEKFSQIAGKTVTIPVTMETLVSEIKANAIEKLKLKDEQGKLFLYFSVGDSLHMTPEMEIVVEQSISVRECLKLMLEKAGLTGECWHLRKTDWCYDAGEVLKDEEATLAYMKITNGETLVIMEGRLPPKGFLMLPVWLYQPPLDSENRGCFREEQENIANKLCALNIESTARDFSLRQYMGTELEYVGNIEISGEASLEDLKTQVLTLPLLQGLSVPSMEFLRVWLVENKCPVKILRNQQQQLSKFKLGSSAEIGIQLLQAEENLSSTELLLRLKMAVPGERMYYPAEEFVWDISKECTVRTLKQKIVQHYSLPPEQIEIAKYFPDQFEWMPMTSWTQQVSKKKKKKKLQNLHGAPYYLKDGDIIGVKNLLIDKNKDFSTVADDIGKEKLKLEGNSKDTRHQATVQQGGDASENPEKQAVRARTRRPEVALSISVADFR</sequence>
<dbReference type="InterPro" id="IPR057763">
    <property type="entry name" value="UBL_USP40"/>
</dbReference>
<feature type="compositionally biased region" description="Acidic residues" evidence="1">
    <location>
        <begin position="1"/>
        <end position="12"/>
    </location>
</feature>
<feature type="region of interest" description="Disordered" evidence="1">
    <location>
        <begin position="1169"/>
        <end position="1203"/>
    </location>
</feature>
<organism evidence="3 4">
    <name type="scientific">Chiloscyllium punctatum</name>
    <name type="common">Brownbanded bambooshark</name>
    <name type="synonym">Hemiscyllium punctatum</name>
    <dbReference type="NCBI Taxonomy" id="137246"/>
    <lineage>
        <taxon>Eukaryota</taxon>
        <taxon>Metazoa</taxon>
        <taxon>Chordata</taxon>
        <taxon>Craniata</taxon>
        <taxon>Vertebrata</taxon>
        <taxon>Chondrichthyes</taxon>
        <taxon>Elasmobranchii</taxon>
        <taxon>Galeomorphii</taxon>
        <taxon>Galeoidea</taxon>
        <taxon>Orectolobiformes</taxon>
        <taxon>Hemiscylliidae</taxon>
        <taxon>Chiloscyllium</taxon>
    </lineage>
</organism>
<dbReference type="PROSITE" id="PS00973">
    <property type="entry name" value="USP_2"/>
    <property type="match status" value="1"/>
</dbReference>
<protein>
    <recommendedName>
        <fullName evidence="2">USP domain-containing protein</fullName>
    </recommendedName>
</protein>
<keyword evidence="4" id="KW-1185">Reference proteome</keyword>
<dbReference type="SUPFAM" id="SSF54236">
    <property type="entry name" value="Ubiquitin-like"/>
    <property type="match status" value="1"/>
</dbReference>
<name>A0A401T2M1_CHIPU</name>
<dbReference type="FunFam" id="3.90.70.10:FF:000043">
    <property type="entry name" value="Ubiquitin carboxyl-terminal hydrolase 40"/>
    <property type="match status" value="1"/>
</dbReference>
<dbReference type="InterPro" id="IPR050164">
    <property type="entry name" value="Peptidase_C19"/>
</dbReference>
<dbReference type="AlphaFoldDB" id="A0A401T2M1"/>
<dbReference type="SUPFAM" id="SSF54001">
    <property type="entry name" value="Cysteine proteinases"/>
    <property type="match status" value="1"/>
</dbReference>
<dbReference type="GO" id="GO:0005634">
    <property type="term" value="C:nucleus"/>
    <property type="evidence" value="ECO:0007669"/>
    <property type="project" value="TreeGrafter"/>
</dbReference>
<dbReference type="GO" id="GO:0016579">
    <property type="term" value="P:protein deubiquitination"/>
    <property type="evidence" value="ECO:0007669"/>
    <property type="project" value="InterPro"/>
</dbReference>
<dbReference type="OrthoDB" id="289038at2759"/>
<dbReference type="InterPro" id="IPR018200">
    <property type="entry name" value="USP_CS"/>
</dbReference>
<feature type="region of interest" description="Disordered" evidence="1">
    <location>
        <begin position="419"/>
        <end position="453"/>
    </location>
</feature>
<evidence type="ECO:0000256" key="1">
    <source>
        <dbReference type="SAM" id="MobiDB-lite"/>
    </source>
</evidence>
<proteinExistence type="predicted"/>
<dbReference type="Pfam" id="PF25822">
    <property type="entry name" value="UBL_USP40"/>
    <property type="match status" value="1"/>
</dbReference>
<dbReference type="STRING" id="137246.A0A401T2M1"/>
<dbReference type="GO" id="GO:0004843">
    <property type="term" value="F:cysteine-type deubiquitinase activity"/>
    <property type="evidence" value="ECO:0007669"/>
    <property type="project" value="InterPro"/>
</dbReference>
<dbReference type="EMBL" id="BEZZ01000907">
    <property type="protein sequence ID" value="GCC36905.1"/>
    <property type="molecule type" value="Genomic_DNA"/>
</dbReference>
<comment type="caution">
    <text evidence="3">The sequence shown here is derived from an EMBL/GenBank/DDBJ whole genome shotgun (WGS) entry which is preliminary data.</text>
</comment>
<dbReference type="InterPro" id="IPR038765">
    <property type="entry name" value="Papain-like_cys_pep_sf"/>
</dbReference>
<evidence type="ECO:0000313" key="4">
    <source>
        <dbReference type="Proteomes" id="UP000287033"/>
    </source>
</evidence>
<dbReference type="Pfam" id="PF00443">
    <property type="entry name" value="UCH"/>
    <property type="match status" value="1"/>
</dbReference>
<evidence type="ECO:0000259" key="2">
    <source>
        <dbReference type="PROSITE" id="PS50235"/>
    </source>
</evidence>
<feature type="compositionally biased region" description="Basic and acidic residues" evidence="1">
    <location>
        <begin position="1169"/>
        <end position="1178"/>
    </location>
</feature>
<dbReference type="Gene3D" id="3.90.70.10">
    <property type="entry name" value="Cysteine proteinases"/>
    <property type="match status" value="2"/>
</dbReference>
<dbReference type="Proteomes" id="UP000287033">
    <property type="component" value="Unassembled WGS sequence"/>
</dbReference>
<feature type="domain" description="USP" evidence="2">
    <location>
        <begin position="43"/>
        <end position="497"/>
    </location>
</feature>
<dbReference type="GO" id="GO:0005829">
    <property type="term" value="C:cytosol"/>
    <property type="evidence" value="ECO:0007669"/>
    <property type="project" value="TreeGrafter"/>
</dbReference>
<reference evidence="3 4" key="1">
    <citation type="journal article" date="2018" name="Nat. Ecol. Evol.">
        <title>Shark genomes provide insights into elasmobranch evolution and the origin of vertebrates.</title>
        <authorList>
            <person name="Hara Y"/>
            <person name="Yamaguchi K"/>
            <person name="Onimaru K"/>
            <person name="Kadota M"/>
            <person name="Koyanagi M"/>
            <person name="Keeley SD"/>
            <person name="Tatsumi K"/>
            <person name="Tanaka K"/>
            <person name="Motone F"/>
            <person name="Kageyama Y"/>
            <person name="Nozu R"/>
            <person name="Adachi N"/>
            <person name="Nishimura O"/>
            <person name="Nakagawa R"/>
            <person name="Tanegashima C"/>
            <person name="Kiyatake I"/>
            <person name="Matsumoto R"/>
            <person name="Murakumo K"/>
            <person name="Nishida K"/>
            <person name="Terakita A"/>
            <person name="Kuratani S"/>
            <person name="Sato K"/>
            <person name="Hyodo S Kuraku.S."/>
        </authorList>
    </citation>
    <scope>NUCLEOTIDE SEQUENCE [LARGE SCALE GENOMIC DNA]</scope>
</reference>
<dbReference type="InterPro" id="IPR001394">
    <property type="entry name" value="Peptidase_C19_UCH"/>
</dbReference>
<dbReference type="PANTHER" id="PTHR24006">
    <property type="entry name" value="UBIQUITIN CARBOXYL-TERMINAL HYDROLASE"/>
    <property type="match status" value="1"/>
</dbReference>
<gene>
    <name evidence="3" type="ORF">chiPu_0015405</name>
</gene>
<dbReference type="InterPro" id="IPR028889">
    <property type="entry name" value="USP"/>
</dbReference>
<feature type="region of interest" description="Disordered" evidence="1">
    <location>
        <begin position="1"/>
        <end position="44"/>
    </location>
</feature>
<dbReference type="InterPro" id="IPR029071">
    <property type="entry name" value="Ubiquitin-like_domsf"/>
</dbReference>
<dbReference type="PANTHER" id="PTHR24006:SF842">
    <property type="entry name" value="UBIQUITIN CARBOXYL-TERMINAL HYDROLASE 40"/>
    <property type="match status" value="1"/>
</dbReference>
<evidence type="ECO:0000313" key="3">
    <source>
        <dbReference type="EMBL" id="GCC36905.1"/>
    </source>
</evidence>
<accession>A0A401T2M1</accession>
<dbReference type="PROSITE" id="PS50235">
    <property type="entry name" value="USP_3"/>
    <property type="match status" value="1"/>
</dbReference>
<dbReference type="OMA" id="PEGSHWF"/>